<dbReference type="InterPro" id="IPR001279">
    <property type="entry name" value="Metallo-B-lactamas"/>
</dbReference>
<name>A0A2T2XDL1_9FIRM</name>
<evidence type="ECO:0000259" key="1">
    <source>
        <dbReference type="SMART" id="SM00849"/>
    </source>
</evidence>
<dbReference type="Gene3D" id="3.60.15.10">
    <property type="entry name" value="Ribonuclease Z/Hydroxyacylglutathione hydrolase-like"/>
    <property type="match status" value="1"/>
</dbReference>
<evidence type="ECO:0000313" key="2">
    <source>
        <dbReference type="EMBL" id="PSR32603.1"/>
    </source>
</evidence>
<gene>
    <name evidence="2" type="ORF">C7B46_13630</name>
</gene>
<evidence type="ECO:0000313" key="3">
    <source>
        <dbReference type="Proteomes" id="UP000242972"/>
    </source>
</evidence>
<dbReference type="SMART" id="SM00849">
    <property type="entry name" value="Lactamase_B"/>
    <property type="match status" value="1"/>
</dbReference>
<dbReference type="AlphaFoldDB" id="A0A2T2XDL1"/>
<dbReference type="InterPro" id="IPR050855">
    <property type="entry name" value="NDM-1-like"/>
</dbReference>
<dbReference type="Proteomes" id="UP000242972">
    <property type="component" value="Unassembled WGS sequence"/>
</dbReference>
<protein>
    <recommendedName>
        <fullName evidence="1">Metallo-beta-lactamase domain-containing protein</fullName>
    </recommendedName>
</protein>
<dbReference type="Pfam" id="PF00753">
    <property type="entry name" value="Lactamase_B"/>
    <property type="match status" value="1"/>
</dbReference>
<dbReference type="InterPro" id="IPR036866">
    <property type="entry name" value="RibonucZ/Hydroxyglut_hydro"/>
</dbReference>
<dbReference type="EMBL" id="PXYW01000035">
    <property type="protein sequence ID" value="PSR32603.1"/>
    <property type="molecule type" value="Genomic_DNA"/>
</dbReference>
<feature type="domain" description="Metallo-beta-lactamase" evidence="1">
    <location>
        <begin position="17"/>
        <end position="218"/>
    </location>
</feature>
<sequence length="305" mass="34088">MKHVEAFERPMGMGGTVLRIHVLQGSRHALLVDTAMRGYEHMVADALNYVRSQGLPLTWIVNTHAHHDHIGLNSWVHTQTGAQIVSHIWSRRWLADPDINYQEFVLEFPDLIQETRAWRAEVHDTLGPGTILDVGMVGGEHLDLGDVDVEIIDVSGHLPGEIGLLIRDDQLLILGDVLVGLDLPMFHGYVNPPQLRKALHGIQTLVTNGLVTQVSTSHLPPLKTPEAILDAVTQRLHEVDEIQALIVDAIRDEAASLEMIWRRVSFAKHKLPEFRGLKMIAGHLLELQSQGEIAHRDGEYHVVRG</sequence>
<dbReference type="PANTHER" id="PTHR42951">
    <property type="entry name" value="METALLO-BETA-LACTAMASE DOMAIN-CONTAINING"/>
    <property type="match status" value="1"/>
</dbReference>
<proteinExistence type="predicted"/>
<dbReference type="CDD" id="cd06262">
    <property type="entry name" value="metallo-hydrolase-like_MBL-fold"/>
    <property type="match status" value="1"/>
</dbReference>
<organism evidence="2 3">
    <name type="scientific">Sulfobacillus benefaciens</name>
    <dbReference type="NCBI Taxonomy" id="453960"/>
    <lineage>
        <taxon>Bacteria</taxon>
        <taxon>Bacillati</taxon>
        <taxon>Bacillota</taxon>
        <taxon>Clostridia</taxon>
        <taxon>Eubacteriales</taxon>
        <taxon>Clostridiales Family XVII. Incertae Sedis</taxon>
        <taxon>Sulfobacillus</taxon>
    </lineage>
</organism>
<reference evidence="2 3" key="1">
    <citation type="journal article" date="2014" name="BMC Genomics">
        <title>Comparison of environmental and isolate Sulfobacillus genomes reveals diverse carbon, sulfur, nitrogen, and hydrogen metabolisms.</title>
        <authorList>
            <person name="Justice N.B."/>
            <person name="Norman A."/>
            <person name="Brown C.T."/>
            <person name="Singh A."/>
            <person name="Thomas B.C."/>
            <person name="Banfield J.F."/>
        </authorList>
    </citation>
    <scope>NUCLEOTIDE SEQUENCE [LARGE SCALE GENOMIC DNA]</scope>
    <source>
        <strain evidence="2">AMDSBA4</strain>
    </source>
</reference>
<dbReference type="PANTHER" id="PTHR42951:SF14">
    <property type="entry name" value="METALLO-BETA-LACTAMASE SUPERFAMILY PROTEIN"/>
    <property type="match status" value="1"/>
</dbReference>
<dbReference type="SUPFAM" id="SSF56281">
    <property type="entry name" value="Metallo-hydrolase/oxidoreductase"/>
    <property type="match status" value="1"/>
</dbReference>
<accession>A0A2T2XDL1</accession>
<comment type="caution">
    <text evidence="2">The sequence shown here is derived from an EMBL/GenBank/DDBJ whole genome shotgun (WGS) entry which is preliminary data.</text>
</comment>